<protein>
    <submittedName>
        <fullName evidence="1">Uncharacterized protein</fullName>
    </submittedName>
</protein>
<gene>
    <name evidence="1" type="ORF">Dsi01nite_084400</name>
</gene>
<dbReference type="Proteomes" id="UP000660611">
    <property type="component" value="Unassembled WGS sequence"/>
</dbReference>
<evidence type="ECO:0000313" key="1">
    <source>
        <dbReference type="EMBL" id="GIG50399.1"/>
    </source>
</evidence>
<organism evidence="1 2">
    <name type="scientific">Dactylosporangium siamense</name>
    <dbReference type="NCBI Taxonomy" id="685454"/>
    <lineage>
        <taxon>Bacteria</taxon>
        <taxon>Bacillati</taxon>
        <taxon>Actinomycetota</taxon>
        <taxon>Actinomycetes</taxon>
        <taxon>Micromonosporales</taxon>
        <taxon>Micromonosporaceae</taxon>
        <taxon>Dactylosporangium</taxon>
    </lineage>
</organism>
<dbReference type="AlphaFoldDB" id="A0A919PUF3"/>
<proteinExistence type="predicted"/>
<reference evidence="1" key="1">
    <citation type="submission" date="2021-01" db="EMBL/GenBank/DDBJ databases">
        <title>Whole genome shotgun sequence of Dactylosporangium siamense NBRC 106093.</title>
        <authorList>
            <person name="Komaki H."/>
            <person name="Tamura T."/>
        </authorList>
    </citation>
    <scope>NUCLEOTIDE SEQUENCE</scope>
    <source>
        <strain evidence="1">NBRC 106093</strain>
    </source>
</reference>
<name>A0A919PUF3_9ACTN</name>
<comment type="caution">
    <text evidence="1">The sequence shown here is derived from an EMBL/GenBank/DDBJ whole genome shotgun (WGS) entry which is preliminary data.</text>
</comment>
<keyword evidence="2" id="KW-1185">Reference proteome</keyword>
<dbReference type="EMBL" id="BONQ01000129">
    <property type="protein sequence ID" value="GIG50399.1"/>
    <property type="molecule type" value="Genomic_DNA"/>
</dbReference>
<evidence type="ECO:0000313" key="2">
    <source>
        <dbReference type="Proteomes" id="UP000660611"/>
    </source>
</evidence>
<sequence length="153" mass="16904">MDITSFDMRWEIGGSGWATLTWIADDDALKVITSYTGHGLRSLLRAAADLRLGSSASLAWLSDEPHAHVFVFTGAAEYVYVQILVLPDEYAEDPWVGAKRCWDGRVPVEALTTAAARMAQTVLDRYGEAGYKQAWRNMPFPSTELAILQGEHA</sequence>
<dbReference type="RefSeq" id="WP_203852037.1">
    <property type="nucleotide sequence ID" value="NZ_BAAAVW010000027.1"/>
</dbReference>
<accession>A0A919PUF3</accession>